<proteinExistence type="predicted"/>
<reference evidence="3" key="2">
    <citation type="submission" date="2024-08" db="UniProtKB">
        <authorList>
            <consortium name="EnsemblMetazoa"/>
        </authorList>
    </citation>
    <scope>IDENTIFICATION</scope>
</reference>
<dbReference type="SMART" id="SM00731">
    <property type="entry name" value="SprT"/>
    <property type="match status" value="1"/>
</dbReference>
<dbReference type="Pfam" id="PF10263">
    <property type="entry name" value="SprT-like"/>
    <property type="match status" value="1"/>
</dbReference>
<organism evidence="3 4">
    <name type="scientific">Dendroctonus ponderosae</name>
    <name type="common">Mountain pine beetle</name>
    <dbReference type="NCBI Taxonomy" id="77166"/>
    <lineage>
        <taxon>Eukaryota</taxon>
        <taxon>Metazoa</taxon>
        <taxon>Ecdysozoa</taxon>
        <taxon>Arthropoda</taxon>
        <taxon>Hexapoda</taxon>
        <taxon>Insecta</taxon>
        <taxon>Pterygota</taxon>
        <taxon>Neoptera</taxon>
        <taxon>Endopterygota</taxon>
        <taxon>Coleoptera</taxon>
        <taxon>Polyphaga</taxon>
        <taxon>Cucujiformia</taxon>
        <taxon>Curculionidae</taxon>
        <taxon>Scolytinae</taxon>
        <taxon>Dendroctonus</taxon>
    </lineage>
</organism>
<dbReference type="GO" id="GO:0006974">
    <property type="term" value="P:DNA damage response"/>
    <property type="evidence" value="ECO:0007669"/>
    <property type="project" value="UniProtKB-ARBA"/>
</dbReference>
<dbReference type="Proteomes" id="UP000019118">
    <property type="component" value="Unassembled WGS sequence"/>
</dbReference>
<dbReference type="PANTHER" id="PTHR23099">
    <property type="entry name" value="TRANSCRIPTIONAL REGULATOR"/>
    <property type="match status" value="1"/>
</dbReference>
<dbReference type="GO" id="GO:0005634">
    <property type="term" value="C:nucleus"/>
    <property type="evidence" value="ECO:0007669"/>
    <property type="project" value="TreeGrafter"/>
</dbReference>
<sequence length="754" mass="86063">MNSAMDKSFELLSTMSPKIRGRQKTCKVKSSSRLALKKYFRRSSIFDKSIGIRSKDLSIVDVPSSSSGSIFSSQDVEPHDKNEIAFIESSDSEDNVQGILPEVKLKRFPNCSSEIEKNQMVKNWLENVEDRPGNPSFFSQVSTVCGDSTANINKEGNRIAASSSFNDCLTHRFDELFIDKEKDSKNVDKADAHDDSVNKELNTDLKRHSEEAKVTNTSDEDNVGTSLEPSSEYKTAGDEPFPTNDESIIIVTPVKSVKSLSPVNKCQDFITVRRKREEKKTLDCPATPTDQNIESQMKVMLDSIYGKSWRAHQQKLFLPMSERKVKRSDNIPIVAPITERIIKPPFKNTLFPNKKLTHTKLNFDSLKKPVKSPWISKLKGLVDSDSADEGNNTKDIKKVKSRLNFGDKTPTKKSVKSNHYEENTANVKHLLKECNIKANIPAKANLQKQYYYQNIEKGANTIGKRRTESSSSITTDEEYDKEIEILELTRNKTVREKNKKYSFLESLSATVPLNQCDMSARLFRTNFKQHKQELAKRLFSLFNENVFDDAIPGNCAIEWNTKLTKTAGLCHFKKITHRQGQIERQVKISLSTKVLDSPCRLRDTLIHEMCHAASFIVNRITDGHGPYWKSWAFKAMEKFPELPPIRRCHDYRINSKYTYKCTGCHYSFGRHTKSLDLDRKRCGYCMGRFEVFLNKKGKSGSTKAVPIAERKEVTGFALFVKENYAKYKEPSKTHRDIMTMLSQKFAELKVISTK</sequence>
<feature type="domain" description="SprT-like" evidence="2">
    <location>
        <begin position="532"/>
        <end position="692"/>
    </location>
</feature>
<reference evidence="4" key="1">
    <citation type="journal article" date="2013" name="Genome Biol.">
        <title>Draft genome of the mountain pine beetle, Dendroctonus ponderosae Hopkins, a major forest pest.</title>
        <authorList>
            <person name="Keeling C.I."/>
            <person name="Yuen M.M."/>
            <person name="Liao N.Y."/>
            <person name="Docking T.R."/>
            <person name="Chan S.K."/>
            <person name="Taylor G.A."/>
            <person name="Palmquist D.L."/>
            <person name="Jackman S.D."/>
            <person name="Nguyen A."/>
            <person name="Li M."/>
            <person name="Henderson H."/>
            <person name="Janes J.K."/>
            <person name="Zhao Y."/>
            <person name="Pandoh P."/>
            <person name="Moore R."/>
            <person name="Sperling F.A."/>
            <person name="Huber D.P."/>
            <person name="Birol I."/>
            <person name="Jones S.J."/>
            <person name="Bohlmann J."/>
        </authorList>
    </citation>
    <scope>NUCLEOTIDE SEQUENCE</scope>
</reference>
<evidence type="ECO:0000259" key="2">
    <source>
        <dbReference type="SMART" id="SM00731"/>
    </source>
</evidence>
<evidence type="ECO:0000256" key="1">
    <source>
        <dbReference type="SAM" id="MobiDB-lite"/>
    </source>
</evidence>
<evidence type="ECO:0000313" key="3">
    <source>
        <dbReference type="EnsemblMetazoa" id="XP_019755110.1"/>
    </source>
</evidence>
<feature type="region of interest" description="Disordered" evidence="1">
    <location>
        <begin position="186"/>
        <end position="241"/>
    </location>
</feature>
<dbReference type="AlphaFoldDB" id="A0AAR5P200"/>
<feature type="compositionally biased region" description="Polar residues" evidence="1">
    <location>
        <begin position="223"/>
        <end position="233"/>
    </location>
</feature>
<evidence type="ECO:0000313" key="4">
    <source>
        <dbReference type="Proteomes" id="UP000019118"/>
    </source>
</evidence>
<dbReference type="PANTHER" id="PTHR23099:SF0">
    <property type="entry name" value="GERM CELL NUCLEAR ACIDIC PROTEIN"/>
    <property type="match status" value="1"/>
</dbReference>
<dbReference type="EnsemblMetazoa" id="XM_019899551.1">
    <property type="protein sequence ID" value="XP_019755110.1"/>
    <property type="gene ID" value="LOC109534009"/>
</dbReference>
<name>A0AAR5P200_DENPD</name>
<protein>
    <recommendedName>
        <fullName evidence="2">SprT-like domain-containing protein</fullName>
    </recommendedName>
</protein>
<accession>A0AAR5P200</accession>
<dbReference type="InterPro" id="IPR006640">
    <property type="entry name" value="SprT-like_domain"/>
</dbReference>
<keyword evidence="4" id="KW-1185">Reference proteome</keyword>
<feature type="compositionally biased region" description="Basic and acidic residues" evidence="1">
    <location>
        <begin position="186"/>
        <end position="213"/>
    </location>
</feature>